<dbReference type="Gene3D" id="2.30.29.50">
    <property type="entry name" value="Bacterial Pleckstrin homology domain"/>
    <property type="match status" value="1"/>
</dbReference>
<dbReference type="SUPFAM" id="SSF50729">
    <property type="entry name" value="PH domain-like"/>
    <property type="match status" value="1"/>
</dbReference>
<keyword evidence="3" id="KW-1185">Reference proteome</keyword>
<evidence type="ECO:0000313" key="2">
    <source>
        <dbReference type="EMBL" id="MDQ0222880.1"/>
    </source>
</evidence>
<dbReference type="InterPro" id="IPR037063">
    <property type="entry name" value="PHb_sf"/>
</dbReference>
<dbReference type="EMBL" id="JAUSTM010000013">
    <property type="protein sequence ID" value="MDQ0222880.1"/>
    <property type="molecule type" value="Genomic_DNA"/>
</dbReference>
<feature type="domain" description="Bacterial Pleckstrin homology" evidence="1">
    <location>
        <begin position="7"/>
        <end position="118"/>
    </location>
</feature>
<dbReference type="Proteomes" id="UP001223079">
    <property type="component" value="Unassembled WGS sequence"/>
</dbReference>
<protein>
    <recommendedName>
        <fullName evidence="1">Bacterial Pleckstrin homology domain-containing protein</fullName>
    </recommendedName>
</protein>
<name>A0ABT9YSB1_9STRE</name>
<accession>A0ABT9YSB1</accession>
<proteinExistence type="predicted"/>
<evidence type="ECO:0000313" key="3">
    <source>
        <dbReference type="Proteomes" id="UP001223079"/>
    </source>
</evidence>
<sequence>MNEIAVAWTLVKETYAPEDAVKLLLPDEEIIAAFKTVKDIAIFTDKRLIIKDSPTLAPKKVETYVLPYRTIQMWSGENGGLFLDSGSEVELWTTIGRIKIGLKKDIDLQKFEQLLSRVIIG</sequence>
<organism evidence="2 3">
    <name type="scientific">Streptococcus moroccensis</name>
    <dbReference type="NCBI Taxonomy" id="1451356"/>
    <lineage>
        <taxon>Bacteria</taxon>
        <taxon>Bacillati</taxon>
        <taxon>Bacillota</taxon>
        <taxon>Bacilli</taxon>
        <taxon>Lactobacillales</taxon>
        <taxon>Streptococcaceae</taxon>
        <taxon>Streptococcus</taxon>
    </lineage>
</organism>
<dbReference type="RefSeq" id="WP_307122055.1">
    <property type="nucleotide sequence ID" value="NZ_JAUSTM010000013.1"/>
</dbReference>
<dbReference type="Pfam" id="PF08000">
    <property type="entry name" value="bPH_1"/>
    <property type="match status" value="1"/>
</dbReference>
<gene>
    <name evidence="2" type="ORF">J2S23_001440</name>
</gene>
<evidence type="ECO:0000259" key="1">
    <source>
        <dbReference type="Pfam" id="PF08000"/>
    </source>
</evidence>
<reference evidence="2 3" key="1">
    <citation type="submission" date="2023-07" db="EMBL/GenBank/DDBJ databases">
        <title>Genomic Encyclopedia of Type Strains, Phase IV (KMG-IV): sequencing the most valuable type-strain genomes for metagenomic binning, comparative biology and taxonomic classification.</title>
        <authorList>
            <person name="Goeker M."/>
        </authorList>
    </citation>
    <scope>NUCLEOTIDE SEQUENCE [LARGE SCALE GENOMIC DNA]</scope>
    <source>
        <strain evidence="2 3">DSM 105143</strain>
    </source>
</reference>
<comment type="caution">
    <text evidence="2">The sequence shown here is derived from an EMBL/GenBank/DDBJ whole genome shotgun (WGS) entry which is preliminary data.</text>
</comment>
<dbReference type="InterPro" id="IPR012544">
    <property type="entry name" value="PHb"/>
</dbReference>